<feature type="compositionally biased region" description="Polar residues" evidence="1">
    <location>
        <begin position="60"/>
        <end position="73"/>
    </location>
</feature>
<organism evidence="2 3">
    <name type="scientific">Skeletonema marinoi</name>
    <dbReference type="NCBI Taxonomy" id="267567"/>
    <lineage>
        <taxon>Eukaryota</taxon>
        <taxon>Sar</taxon>
        <taxon>Stramenopiles</taxon>
        <taxon>Ochrophyta</taxon>
        <taxon>Bacillariophyta</taxon>
        <taxon>Coscinodiscophyceae</taxon>
        <taxon>Thalassiosirophycidae</taxon>
        <taxon>Thalassiosirales</taxon>
        <taxon>Skeletonemataceae</taxon>
        <taxon>Skeletonema</taxon>
        <taxon>Skeletonema marinoi-dohrnii complex</taxon>
    </lineage>
</organism>
<sequence length="1244" mass="138366">MMMRYNHRRLLISLAAIEVFFAIFPLFILPPLASSSSSTTTDNEASQQEYPSPLFEETNKGNQQQQKQSTNRRTQGIAPLNIFLLLKDHFNLHRPQLENFVFQSLRPFSTTNTDNVINYSTAGKPTLPSRMYTYDDFFNTLQTMAVDGTFGNSFHRETNPWRTDKVMGNNEYVKDESNSAFYLSQDLSDSGDFNEEGMTLAIVNTCAFLANVMVESIQFDACDEWNGMMTGFDPTTDGWGGVNNDDDKPIKLNELSAVNGRYFPASNACGQNGRLYQEEDGDCSINDVDVSCPVDPLMDMRATVHPKYNYIPGKTVSEGFRNQPPPEFACGKKDYEGDYPGYWDGYTAEFVQDVAYPGANGRIDVEGCCFWGRGALQTKGTCALGKFNYYFGKRAYDEDRPARYPTVDFCKIPSVLCNTNVAQYGGVVYPELRWMVAFHQWIEGVQSYSNDDTKWEYLPQLKLLVGKGLLKSDVRIFIDKVSSVLTRGCDEYFCSPHTINFLEQRRDNFETLIYDIFKLGNGRFEPEPPPFYDYEYAEKWLHLKRPKIEGNILTSKHHELGRVQYYSQAYRFLPFISALRTTAKYGAGDGRYFFVADPGEGLRGFNAGLVNLAAFLANAMAESIDHDSCEEFHWEKDIATGRYAISNSCGQNGRNYGTESCPPWQSFMTCPAATDAELQASIPETSEPPFRLGPKPPPFQCMPKSNLPSSGFWEEPTNTLDNNANYPNSYGRTDVEGCSFWGRGVLHTRGTCNFGKFNFHVGARAAAQNRPSLYPDLDFCSDPGLICSDEERTMDIRWVVGMFEWIDRVQDYYDSALDWNYMRELYKYVDGGMSDDSFIDKVNLILARGCHLYPCSSYFAVESDRFLYSNEKRTNFRNILKLLFELPLSEASSPNTPAASGGGSSFVQPSEPVVNRPPTKPPTVRPTTVQLQTPSPVKSVTTNAPTILPVTAEPTTPRVPTGSPIELSDITQWNDGETHVINSKETSFLDESIVVTRGTTFLLEPGGYVEAPLNTNWPAVRLSIGSMFAGTGGAINGSYADPSFLEGEYADGGDGLHINNGQSSDVTGSKGSFFDGVVIVGGDAPIGVGGNALYVNGFGSEAKIYGGSFVGGKGAKDNGYSILVQNSAKVHVYSGSFDGEIKVDRSAEIIFYGCFKRDRLQVSGTFPDETYLDVSIRTSYGGEITLTAVSEQECETAPSMSPTNFPTVSPRPTPKYNHGDRKTLSFVEISLSLASMLLFGLFWI</sequence>
<protein>
    <submittedName>
        <fullName evidence="2">Uncharacterized protein</fullName>
    </submittedName>
</protein>
<dbReference type="AlphaFoldDB" id="A0AAD8Y4Y3"/>
<comment type="caution">
    <text evidence="2">The sequence shown here is derived from an EMBL/GenBank/DDBJ whole genome shotgun (WGS) entry which is preliminary data.</text>
</comment>
<feature type="compositionally biased region" description="Polar residues" evidence="1">
    <location>
        <begin position="930"/>
        <end position="942"/>
    </location>
</feature>
<dbReference type="EMBL" id="JATAAI010000019">
    <property type="protein sequence ID" value="KAK1739117.1"/>
    <property type="molecule type" value="Genomic_DNA"/>
</dbReference>
<name>A0AAD8Y4Y3_9STRA</name>
<dbReference type="PANTHER" id="PTHR21113">
    <property type="entry name" value="AGAP001705-PA"/>
    <property type="match status" value="1"/>
</dbReference>
<feature type="region of interest" description="Disordered" evidence="1">
    <location>
        <begin position="893"/>
        <end position="942"/>
    </location>
</feature>
<reference evidence="2" key="1">
    <citation type="submission" date="2023-06" db="EMBL/GenBank/DDBJ databases">
        <title>Survivors Of The Sea: Transcriptome response of Skeletonema marinoi to long-term dormancy.</title>
        <authorList>
            <person name="Pinder M.I.M."/>
            <person name="Kourtchenko O."/>
            <person name="Robertson E.K."/>
            <person name="Larsson T."/>
            <person name="Maumus F."/>
            <person name="Osuna-Cruz C.M."/>
            <person name="Vancaester E."/>
            <person name="Stenow R."/>
            <person name="Vandepoele K."/>
            <person name="Ploug H."/>
            <person name="Bruchert V."/>
            <person name="Godhe A."/>
            <person name="Topel M."/>
        </authorList>
    </citation>
    <scope>NUCLEOTIDE SEQUENCE</scope>
    <source>
        <strain evidence="2">R05AC</strain>
    </source>
</reference>
<gene>
    <name evidence="2" type="ORF">QTG54_010433</name>
</gene>
<feature type="region of interest" description="Disordered" evidence="1">
    <location>
        <begin position="37"/>
        <end position="73"/>
    </location>
</feature>
<proteinExistence type="predicted"/>
<evidence type="ECO:0000313" key="3">
    <source>
        <dbReference type="Proteomes" id="UP001224775"/>
    </source>
</evidence>
<dbReference type="PANTHER" id="PTHR21113:SF4">
    <property type="entry name" value="CHITIN-BINDING TYPE-4 DOMAIN-CONTAINING PROTEIN"/>
    <property type="match status" value="1"/>
</dbReference>
<accession>A0AAD8Y4Y3</accession>
<evidence type="ECO:0000313" key="2">
    <source>
        <dbReference type="EMBL" id="KAK1739117.1"/>
    </source>
</evidence>
<dbReference type="Proteomes" id="UP001224775">
    <property type="component" value="Unassembled WGS sequence"/>
</dbReference>
<evidence type="ECO:0000256" key="1">
    <source>
        <dbReference type="SAM" id="MobiDB-lite"/>
    </source>
</evidence>
<keyword evidence="3" id="KW-1185">Reference proteome</keyword>